<evidence type="ECO:0000256" key="6">
    <source>
        <dbReference type="SAM" id="MobiDB-lite"/>
    </source>
</evidence>
<evidence type="ECO:0000313" key="8">
    <source>
        <dbReference type="EMBL" id="KOX69591.1"/>
    </source>
</evidence>
<dbReference type="InterPro" id="IPR036236">
    <property type="entry name" value="Znf_C2H2_sf"/>
</dbReference>
<dbReference type="PROSITE" id="PS00028">
    <property type="entry name" value="ZINC_FINGER_C2H2_1"/>
    <property type="match status" value="2"/>
</dbReference>
<name>A0A0N0BD50_9HYME</name>
<feature type="region of interest" description="Disordered" evidence="6">
    <location>
        <begin position="44"/>
        <end position="80"/>
    </location>
</feature>
<feature type="domain" description="C2H2-type" evidence="7">
    <location>
        <begin position="97"/>
        <end position="124"/>
    </location>
</feature>
<dbReference type="Proteomes" id="UP000053105">
    <property type="component" value="Unassembled WGS sequence"/>
</dbReference>
<feature type="region of interest" description="Disordered" evidence="6">
    <location>
        <begin position="221"/>
        <end position="258"/>
    </location>
</feature>
<dbReference type="Pfam" id="PF13912">
    <property type="entry name" value="zf-C2H2_6"/>
    <property type="match status" value="1"/>
</dbReference>
<dbReference type="GO" id="GO:0000981">
    <property type="term" value="F:DNA-binding transcription factor activity, RNA polymerase II-specific"/>
    <property type="evidence" value="ECO:0007669"/>
    <property type="project" value="TreeGrafter"/>
</dbReference>
<evidence type="ECO:0000259" key="7">
    <source>
        <dbReference type="PROSITE" id="PS50157"/>
    </source>
</evidence>
<keyword evidence="4" id="KW-0862">Zinc</keyword>
<dbReference type="AlphaFoldDB" id="A0A0N0BD50"/>
<keyword evidence="9" id="KW-1185">Reference proteome</keyword>
<reference evidence="8 9" key="1">
    <citation type="submission" date="2015-07" db="EMBL/GenBank/DDBJ databases">
        <title>The genome of Melipona quadrifasciata.</title>
        <authorList>
            <person name="Pan H."/>
            <person name="Kapheim K."/>
        </authorList>
    </citation>
    <scope>NUCLEOTIDE SEQUENCE [LARGE SCALE GENOMIC DNA]</scope>
    <source>
        <strain evidence="8">0111107301</strain>
        <tissue evidence="8">Whole body</tissue>
    </source>
</reference>
<evidence type="ECO:0000256" key="4">
    <source>
        <dbReference type="ARBA" id="ARBA00022833"/>
    </source>
</evidence>
<organism evidence="8 9">
    <name type="scientific">Melipona quadrifasciata</name>
    <dbReference type="NCBI Taxonomy" id="166423"/>
    <lineage>
        <taxon>Eukaryota</taxon>
        <taxon>Metazoa</taxon>
        <taxon>Ecdysozoa</taxon>
        <taxon>Arthropoda</taxon>
        <taxon>Hexapoda</taxon>
        <taxon>Insecta</taxon>
        <taxon>Pterygota</taxon>
        <taxon>Neoptera</taxon>
        <taxon>Endopterygota</taxon>
        <taxon>Hymenoptera</taxon>
        <taxon>Apocrita</taxon>
        <taxon>Aculeata</taxon>
        <taxon>Apoidea</taxon>
        <taxon>Anthophila</taxon>
        <taxon>Apidae</taxon>
        <taxon>Melipona</taxon>
    </lineage>
</organism>
<keyword evidence="1" id="KW-0479">Metal-binding</keyword>
<evidence type="ECO:0000256" key="3">
    <source>
        <dbReference type="ARBA" id="ARBA00022771"/>
    </source>
</evidence>
<keyword evidence="3 5" id="KW-0863">Zinc-finger</keyword>
<keyword evidence="2" id="KW-0677">Repeat</keyword>
<dbReference type="PANTHER" id="PTHR14003">
    <property type="entry name" value="TRANSCRIPTIONAL REPRESSOR PROTEIN YY"/>
    <property type="match status" value="1"/>
</dbReference>
<feature type="region of interest" description="Disordered" evidence="6">
    <location>
        <begin position="411"/>
        <end position="441"/>
    </location>
</feature>
<dbReference type="SUPFAM" id="SSF57667">
    <property type="entry name" value="beta-beta-alpha zinc fingers"/>
    <property type="match status" value="1"/>
</dbReference>
<feature type="compositionally biased region" description="Acidic residues" evidence="6">
    <location>
        <begin position="241"/>
        <end position="258"/>
    </location>
</feature>
<accession>A0A0N0BD50</accession>
<dbReference type="GO" id="GO:0000785">
    <property type="term" value="C:chromatin"/>
    <property type="evidence" value="ECO:0007669"/>
    <property type="project" value="TreeGrafter"/>
</dbReference>
<dbReference type="Pfam" id="PF00096">
    <property type="entry name" value="zf-C2H2"/>
    <property type="match status" value="1"/>
</dbReference>
<dbReference type="FunFam" id="3.30.160.60:FF:000474">
    <property type="entry name" value="zinc finger protein 367"/>
    <property type="match status" value="1"/>
</dbReference>
<dbReference type="PROSITE" id="PS50157">
    <property type="entry name" value="ZINC_FINGER_C2H2_2"/>
    <property type="match status" value="2"/>
</dbReference>
<dbReference type="SMART" id="SM00355">
    <property type="entry name" value="ZnF_C2H2"/>
    <property type="match status" value="2"/>
</dbReference>
<dbReference type="OrthoDB" id="3437960at2759"/>
<dbReference type="GO" id="GO:0005667">
    <property type="term" value="C:transcription regulator complex"/>
    <property type="evidence" value="ECO:0007669"/>
    <property type="project" value="TreeGrafter"/>
</dbReference>
<dbReference type="GO" id="GO:0000978">
    <property type="term" value="F:RNA polymerase II cis-regulatory region sequence-specific DNA binding"/>
    <property type="evidence" value="ECO:0007669"/>
    <property type="project" value="TreeGrafter"/>
</dbReference>
<dbReference type="GO" id="GO:0031519">
    <property type="term" value="C:PcG protein complex"/>
    <property type="evidence" value="ECO:0007669"/>
    <property type="project" value="TreeGrafter"/>
</dbReference>
<dbReference type="Gene3D" id="3.30.160.60">
    <property type="entry name" value="Classic Zinc Finger"/>
    <property type="match status" value="3"/>
</dbReference>
<dbReference type="PANTHER" id="PTHR14003:SF26">
    <property type="entry name" value="ZINC FINGER PROTEIN 367"/>
    <property type="match status" value="1"/>
</dbReference>
<evidence type="ECO:0000256" key="2">
    <source>
        <dbReference type="ARBA" id="ARBA00022737"/>
    </source>
</evidence>
<dbReference type="FunFam" id="3.30.160.60:FF:003212">
    <property type="entry name" value="Zinc finger protein 367"/>
    <property type="match status" value="1"/>
</dbReference>
<dbReference type="InterPro" id="IPR013087">
    <property type="entry name" value="Znf_C2H2_type"/>
</dbReference>
<proteinExistence type="predicted"/>
<evidence type="ECO:0000256" key="5">
    <source>
        <dbReference type="PROSITE-ProRule" id="PRU00042"/>
    </source>
</evidence>
<dbReference type="STRING" id="166423.A0A0N0BD50"/>
<feature type="domain" description="C2H2-type" evidence="7">
    <location>
        <begin position="125"/>
        <end position="154"/>
    </location>
</feature>
<dbReference type="EMBL" id="KQ435885">
    <property type="protein sequence ID" value="KOX69591.1"/>
    <property type="molecule type" value="Genomic_DNA"/>
</dbReference>
<protein>
    <recommendedName>
        <fullName evidence="7">C2H2-type domain-containing protein</fullName>
    </recommendedName>
</protein>
<evidence type="ECO:0000313" key="9">
    <source>
        <dbReference type="Proteomes" id="UP000053105"/>
    </source>
</evidence>
<evidence type="ECO:0000256" key="1">
    <source>
        <dbReference type="ARBA" id="ARBA00022723"/>
    </source>
</evidence>
<dbReference type="GO" id="GO:0008270">
    <property type="term" value="F:zinc ion binding"/>
    <property type="evidence" value="ECO:0007669"/>
    <property type="project" value="UniProtKB-KW"/>
</dbReference>
<gene>
    <name evidence="8" type="ORF">WN51_05146</name>
</gene>
<sequence length="549" mass="62367">MELHTPKREMRSLTETLPCSPPMCDSMLYPWNWGDEARNVNLSPGSSCSSPECREHNVLSTRTGTRSRGSESHRRGRPRADALSNLMMQGSTSPSSIKCTYCSRVFPREKSLQAHLRTHTGERPYPCDYPGCTKAFTQSGQLKTHQRLHTGEKPFLCTEPGCEMRFTHANRHCPDHPYATLTRSDDFVLKPVSENTELPHDVTRWLEVKSRKGLMMDATGEQENLDCKQPNQRLYCGESQDSQEESQDEEPAVLQTSEDEEISAKLAITPLRRPLDRLQPKKRWLREACLEQQLAKPLNWDIKPVNVSVGTASKINGNQMQWSSPVDNSSALLDNSCLNACKEIELTKSKADLPYASAQISWDAENESLEQSAKKESKYIFETSNTLSQNIWNSSQHHMNDFVKNTSQIKTDVNQSTSKSSKSPNHTYWDNNLTNELPTSPLNQSKSVLSKIQDFTQKDISKQKFMNSHISENVTRPTVLMLAGRLKVVVVKQEDNLIKLPIPEDSQKWLGALALMELAKNQEDTERGMSFKQNKDEFFVNTELNYTHL</sequence>